<proteinExistence type="predicted"/>
<dbReference type="Proteomes" id="UP000002819">
    <property type="component" value="Segment"/>
</dbReference>
<evidence type="ECO:0000313" key="2">
    <source>
        <dbReference type="Proteomes" id="UP000002819"/>
    </source>
</evidence>
<reference evidence="1 2" key="1">
    <citation type="journal article" date="2012" name="J. Virol.">
        <title>Complete Genome Sequences of Two Persicivirga Bacteriophages, P12024S and P12024L.</title>
        <authorList>
            <person name="Kang I."/>
            <person name="Jang H."/>
            <person name="Cho J.C."/>
        </authorList>
    </citation>
    <scope>NUCLEOTIDE SEQUENCE [LARGE SCALE GENOMIC DNA]</scope>
</reference>
<dbReference type="EMBL" id="JQ823123">
    <property type="protein sequence ID" value="AFM54745.1"/>
    <property type="molecule type" value="Genomic_DNA"/>
</dbReference>
<name>I6S6T2_9CAUD</name>
<accession>I6S6T2</accession>
<organism evidence="1 2">
    <name type="scientific">Nonlabens phage P12024L</name>
    <dbReference type="NCBI Taxonomy" id="1168479"/>
    <lineage>
        <taxon>Viruses</taxon>
        <taxon>Duplodnaviria</taxon>
        <taxon>Heunggongvirae</taxon>
        <taxon>Uroviricota</taxon>
        <taxon>Caudoviricetes</taxon>
        <taxon>Inhavirus</taxon>
        <taxon>Inhavirus P12024L</taxon>
    </lineage>
</organism>
<sequence>MKLFETDWGINESPTDETEITTTILYFSKEELKEFKSLCKKGMKFEYGSDVFEKGNLSNFLLKILKKYENV</sequence>
<keyword evidence="2" id="KW-1185">Reference proteome</keyword>
<dbReference type="GeneID" id="13405364"/>
<evidence type="ECO:0000313" key="1">
    <source>
        <dbReference type="EMBL" id="AFM54745.1"/>
    </source>
</evidence>
<dbReference type="RefSeq" id="YP_006560424.1">
    <property type="nucleotide sequence ID" value="NC_018272.1"/>
</dbReference>
<dbReference type="KEGG" id="vg:13405364"/>
<protein>
    <submittedName>
        <fullName evidence="1">Uncharacterized protein</fullName>
    </submittedName>
</protein>
<gene>
    <name evidence="1" type="ORF">P12024L_25</name>
</gene>